<name>A0A9P5TD84_9AGAM</name>
<dbReference type="AlphaFoldDB" id="A0A9P5TD84"/>
<gene>
    <name evidence="2" type="ORF">DFH94DRAFT_710847</name>
</gene>
<dbReference type="Pfam" id="PF05821">
    <property type="entry name" value="NDUF_B8"/>
    <property type="match status" value="1"/>
</dbReference>
<dbReference type="InterPro" id="IPR008699">
    <property type="entry name" value="NDUFB8"/>
</dbReference>
<dbReference type="PANTHER" id="PTHR12840:SF1">
    <property type="entry name" value="NADH DEHYDROGENASE [UBIQUINONE] 1 BETA SUBCOMPLEX SUBUNIT 8, MITOCHONDRIAL"/>
    <property type="match status" value="1"/>
</dbReference>
<accession>A0A9P5TD84</accession>
<dbReference type="GO" id="GO:0005739">
    <property type="term" value="C:mitochondrion"/>
    <property type="evidence" value="ECO:0007669"/>
    <property type="project" value="InterPro"/>
</dbReference>
<dbReference type="OrthoDB" id="2014058at2759"/>
<dbReference type="EMBL" id="WHVB01000002">
    <property type="protein sequence ID" value="KAF8486136.1"/>
    <property type="molecule type" value="Genomic_DNA"/>
</dbReference>
<protein>
    <submittedName>
        <fullName evidence="2">Ndufb8, NADH dehydrogenase 19kDa subunit</fullName>
    </submittedName>
</protein>
<dbReference type="PANTHER" id="PTHR12840">
    <property type="entry name" value="NADH-UBIQUINONE OXIDOREDUCTASE ASHI SUBUNIT"/>
    <property type="match status" value="1"/>
</dbReference>
<keyword evidence="1" id="KW-1133">Transmembrane helix</keyword>
<sequence length="168" mass="18814">MSVRLGLRRQSLFLPHLRAYSPLAQKELDPQLNGYPQLPGISRQSLPAKGWWDIQMRRNPGDTMHEREEMYSMWGPDIPHVAPATALRHFAIAVSGFVAFGLLCNYVLVPERPAIPRQFPYDGLVKELGGMEANKVSISSLIRSNTCNPIPSVSHAPLTGQCRELRRG</sequence>
<evidence type="ECO:0000313" key="2">
    <source>
        <dbReference type="EMBL" id="KAF8486136.1"/>
    </source>
</evidence>
<reference evidence="2" key="1">
    <citation type="submission" date="2019-10" db="EMBL/GenBank/DDBJ databases">
        <authorList>
            <consortium name="DOE Joint Genome Institute"/>
            <person name="Kuo A."/>
            <person name="Miyauchi S."/>
            <person name="Kiss E."/>
            <person name="Drula E."/>
            <person name="Kohler A."/>
            <person name="Sanchez-Garcia M."/>
            <person name="Andreopoulos B."/>
            <person name="Barry K.W."/>
            <person name="Bonito G."/>
            <person name="Buee M."/>
            <person name="Carver A."/>
            <person name="Chen C."/>
            <person name="Cichocki N."/>
            <person name="Clum A."/>
            <person name="Culley D."/>
            <person name="Crous P.W."/>
            <person name="Fauchery L."/>
            <person name="Girlanda M."/>
            <person name="Hayes R."/>
            <person name="Keri Z."/>
            <person name="LaButti K."/>
            <person name="Lipzen A."/>
            <person name="Lombard V."/>
            <person name="Magnuson J."/>
            <person name="Maillard F."/>
            <person name="Morin E."/>
            <person name="Murat C."/>
            <person name="Nolan M."/>
            <person name="Ohm R."/>
            <person name="Pangilinan J."/>
            <person name="Pereira M."/>
            <person name="Perotto S."/>
            <person name="Peter M."/>
            <person name="Riley R."/>
            <person name="Sitrit Y."/>
            <person name="Stielow B."/>
            <person name="Szollosi G."/>
            <person name="Zifcakova L."/>
            <person name="Stursova M."/>
            <person name="Spatafora J.W."/>
            <person name="Tedersoo L."/>
            <person name="Vaario L.-M."/>
            <person name="Yamada A."/>
            <person name="Yan M."/>
            <person name="Wang P."/>
            <person name="Xu J."/>
            <person name="Bruns T."/>
            <person name="Baldrian P."/>
            <person name="Vilgalys R."/>
            <person name="Henrissat B."/>
            <person name="Grigoriev I.V."/>
            <person name="Hibbett D."/>
            <person name="Nagy L.G."/>
            <person name="Martin F.M."/>
        </authorList>
    </citation>
    <scope>NUCLEOTIDE SEQUENCE</scope>
    <source>
        <strain evidence="2">Prilba</strain>
    </source>
</reference>
<feature type="transmembrane region" description="Helical" evidence="1">
    <location>
        <begin position="90"/>
        <end position="109"/>
    </location>
</feature>
<keyword evidence="1" id="KW-0812">Transmembrane</keyword>
<keyword evidence="1" id="KW-0472">Membrane</keyword>
<proteinExistence type="predicted"/>
<evidence type="ECO:0000313" key="3">
    <source>
        <dbReference type="Proteomes" id="UP000759537"/>
    </source>
</evidence>
<evidence type="ECO:0000256" key="1">
    <source>
        <dbReference type="SAM" id="Phobius"/>
    </source>
</evidence>
<comment type="caution">
    <text evidence="2">The sequence shown here is derived from an EMBL/GenBank/DDBJ whole genome shotgun (WGS) entry which is preliminary data.</text>
</comment>
<reference evidence="2" key="2">
    <citation type="journal article" date="2020" name="Nat. Commun.">
        <title>Large-scale genome sequencing of mycorrhizal fungi provides insights into the early evolution of symbiotic traits.</title>
        <authorList>
            <person name="Miyauchi S."/>
            <person name="Kiss E."/>
            <person name="Kuo A."/>
            <person name="Drula E."/>
            <person name="Kohler A."/>
            <person name="Sanchez-Garcia M."/>
            <person name="Morin E."/>
            <person name="Andreopoulos B."/>
            <person name="Barry K.W."/>
            <person name="Bonito G."/>
            <person name="Buee M."/>
            <person name="Carver A."/>
            <person name="Chen C."/>
            <person name="Cichocki N."/>
            <person name="Clum A."/>
            <person name="Culley D."/>
            <person name="Crous P.W."/>
            <person name="Fauchery L."/>
            <person name="Girlanda M."/>
            <person name="Hayes R.D."/>
            <person name="Keri Z."/>
            <person name="LaButti K."/>
            <person name="Lipzen A."/>
            <person name="Lombard V."/>
            <person name="Magnuson J."/>
            <person name="Maillard F."/>
            <person name="Murat C."/>
            <person name="Nolan M."/>
            <person name="Ohm R.A."/>
            <person name="Pangilinan J."/>
            <person name="Pereira M.F."/>
            <person name="Perotto S."/>
            <person name="Peter M."/>
            <person name="Pfister S."/>
            <person name="Riley R."/>
            <person name="Sitrit Y."/>
            <person name="Stielow J.B."/>
            <person name="Szollosi G."/>
            <person name="Zifcakova L."/>
            <person name="Stursova M."/>
            <person name="Spatafora J.W."/>
            <person name="Tedersoo L."/>
            <person name="Vaario L.M."/>
            <person name="Yamada A."/>
            <person name="Yan M."/>
            <person name="Wang P."/>
            <person name="Xu J."/>
            <person name="Bruns T."/>
            <person name="Baldrian P."/>
            <person name="Vilgalys R."/>
            <person name="Dunand C."/>
            <person name="Henrissat B."/>
            <person name="Grigoriev I.V."/>
            <person name="Hibbett D."/>
            <person name="Nagy L.G."/>
            <person name="Martin F.M."/>
        </authorList>
    </citation>
    <scope>NUCLEOTIDE SEQUENCE</scope>
    <source>
        <strain evidence="2">Prilba</strain>
    </source>
</reference>
<dbReference type="Proteomes" id="UP000759537">
    <property type="component" value="Unassembled WGS sequence"/>
</dbReference>
<organism evidence="2 3">
    <name type="scientific">Russula ochroleuca</name>
    <dbReference type="NCBI Taxonomy" id="152965"/>
    <lineage>
        <taxon>Eukaryota</taxon>
        <taxon>Fungi</taxon>
        <taxon>Dikarya</taxon>
        <taxon>Basidiomycota</taxon>
        <taxon>Agaricomycotina</taxon>
        <taxon>Agaricomycetes</taxon>
        <taxon>Russulales</taxon>
        <taxon>Russulaceae</taxon>
        <taxon>Russula</taxon>
    </lineage>
</organism>
<keyword evidence="3" id="KW-1185">Reference proteome</keyword>